<dbReference type="Proteomes" id="UP000697107">
    <property type="component" value="Unassembled WGS sequence"/>
</dbReference>
<evidence type="ECO:0000313" key="2">
    <source>
        <dbReference type="EMBL" id="KAG2962949.1"/>
    </source>
</evidence>
<dbReference type="EMBL" id="RCML01001392">
    <property type="protein sequence ID" value="KAG2962949.1"/>
    <property type="molecule type" value="Genomic_DNA"/>
</dbReference>
<comment type="caution">
    <text evidence="2">The sequence shown here is derived from an EMBL/GenBank/DDBJ whole genome shotgun (WGS) entry which is preliminary data.</text>
</comment>
<organism evidence="2 3">
    <name type="scientific">Phytophthora cactorum</name>
    <dbReference type="NCBI Taxonomy" id="29920"/>
    <lineage>
        <taxon>Eukaryota</taxon>
        <taxon>Sar</taxon>
        <taxon>Stramenopiles</taxon>
        <taxon>Oomycota</taxon>
        <taxon>Peronosporomycetes</taxon>
        <taxon>Peronosporales</taxon>
        <taxon>Peronosporaceae</taxon>
        <taxon>Phytophthora</taxon>
    </lineage>
</organism>
<feature type="chain" id="PRO_5035832217" evidence="1">
    <location>
        <begin position="20"/>
        <end position="119"/>
    </location>
</feature>
<dbReference type="AlphaFoldDB" id="A0A8T1F7M9"/>
<name>A0A8T1F7M9_9STRA</name>
<accession>A0A8T1F7M9</accession>
<proteinExistence type="predicted"/>
<reference evidence="2" key="1">
    <citation type="submission" date="2018-10" db="EMBL/GenBank/DDBJ databases">
        <title>Effector identification in a new, highly contiguous assembly of the strawberry crown rot pathogen Phytophthora cactorum.</title>
        <authorList>
            <person name="Armitage A.D."/>
            <person name="Nellist C.F."/>
            <person name="Bates H."/>
            <person name="Vickerstaff R.J."/>
            <person name="Harrison R.J."/>
        </authorList>
    </citation>
    <scope>NUCLEOTIDE SEQUENCE</scope>
    <source>
        <strain evidence="2">P415</strain>
    </source>
</reference>
<evidence type="ECO:0000313" key="3">
    <source>
        <dbReference type="Proteomes" id="UP000697107"/>
    </source>
</evidence>
<gene>
    <name evidence="2" type="ORF">PC118_g21147</name>
</gene>
<sequence length="119" mass="13178">MSCVLVWRVLLFLISSVLAALHGISVMHSHRADRDAIRSSDAIFASDFDRNAAPRTSPPCTTYYGSLDSVQGLTTFANAQWYELTTHALYRSTAMRVDVPFFLPVPVARGRVTAELCVE</sequence>
<protein>
    <submittedName>
        <fullName evidence="2">Uncharacterized protein</fullName>
    </submittedName>
</protein>
<keyword evidence="1" id="KW-0732">Signal</keyword>
<feature type="signal peptide" evidence="1">
    <location>
        <begin position="1"/>
        <end position="19"/>
    </location>
</feature>
<evidence type="ECO:0000256" key="1">
    <source>
        <dbReference type="SAM" id="SignalP"/>
    </source>
</evidence>